<comment type="caution">
    <text evidence="9">The sequence shown here is derived from an EMBL/GenBank/DDBJ whole genome shotgun (WGS) entry which is preliminary data.</text>
</comment>
<organism evidence="9 10">
    <name type="scientific">Candidatus Avibacteroides avistercoris</name>
    <dbReference type="NCBI Taxonomy" id="2840690"/>
    <lineage>
        <taxon>Bacteria</taxon>
        <taxon>Pseudomonadati</taxon>
        <taxon>Bacteroidota</taxon>
        <taxon>Bacteroidia</taxon>
        <taxon>Bacteroidales</taxon>
        <taxon>Bacteroidaceae</taxon>
        <taxon>Bacteroidaceae incertae sedis</taxon>
        <taxon>Candidatus Avibacteroides</taxon>
    </lineage>
</organism>
<name>A0A9D2ZV28_9BACT</name>
<dbReference type="GO" id="GO:1990281">
    <property type="term" value="C:efflux pump complex"/>
    <property type="evidence" value="ECO:0007669"/>
    <property type="project" value="TreeGrafter"/>
</dbReference>
<dbReference type="EMBL" id="DWUP01000193">
    <property type="protein sequence ID" value="HJD53677.1"/>
    <property type="molecule type" value="Genomic_DNA"/>
</dbReference>
<dbReference type="GO" id="GO:0009279">
    <property type="term" value="C:cell outer membrane"/>
    <property type="evidence" value="ECO:0007669"/>
    <property type="project" value="UniProtKB-SubCell"/>
</dbReference>
<dbReference type="InterPro" id="IPR003423">
    <property type="entry name" value="OMP_efflux"/>
</dbReference>
<dbReference type="GO" id="GO:0015288">
    <property type="term" value="F:porin activity"/>
    <property type="evidence" value="ECO:0007669"/>
    <property type="project" value="TreeGrafter"/>
</dbReference>
<evidence type="ECO:0000256" key="7">
    <source>
        <dbReference type="ARBA" id="ARBA00023237"/>
    </source>
</evidence>
<dbReference type="SUPFAM" id="SSF56954">
    <property type="entry name" value="Outer membrane efflux proteins (OEP)"/>
    <property type="match status" value="1"/>
</dbReference>
<keyword evidence="6" id="KW-0472">Membrane</keyword>
<dbReference type="GO" id="GO:0015562">
    <property type="term" value="F:efflux transmembrane transporter activity"/>
    <property type="evidence" value="ECO:0007669"/>
    <property type="project" value="InterPro"/>
</dbReference>
<reference evidence="9" key="2">
    <citation type="submission" date="2021-04" db="EMBL/GenBank/DDBJ databases">
        <authorList>
            <person name="Gilroy R."/>
        </authorList>
    </citation>
    <scope>NUCLEOTIDE SEQUENCE</scope>
    <source>
        <strain evidence="9">MalCec1-1739</strain>
    </source>
</reference>
<feature type="chain" id="PRO_5039270497" evidence="8">
    <location>
        <begin position="18"/>
        <end position="391"/>
    </location>
</feature>
<keyword evidence="4" id="KW-1134">Transmembrane beta strand</keyword>
<comment type="subcellular location">
    <subcellularLocation>
        <location evidence="1">Cell outer membrane</location>
    </subcellularLocation>
</comment>
<keyword evidence="3" id="KW-0813">Transport</keyword>
<reference evidence="9" key="1">
    <citation type="journal article" date="2021" name="PeerJ">
        <title>Extensive microbial diversity within the chicken gut microbiome revealed by metagenomics and culture.</title>
        <authorList>
            <person name="Gilroy R."/>
            <person name="Ravi A."/>
            <person name="Getino M."/>
            <person name="Pursley I."/>
            <person name="Horton D.L."/>
            <person name="Alikhan N.F."/>
            <person name="Baker D."/>
            <person name="Gharbi K."/>
            <person name="Hall N."/>
            <person name="Watson M."/>
            <person name="Adriaenssens E.M."/>
            <person name="Foster-Nyarko E."/>
            <person name="Jarju S."/>
            <person name="Secka A."/>
            <person name="Antonio M."/>
            <person name="Oren A."/>
            <person name="Chaudhuri R.R."/>
            <person name="La Ragione R."/>
            <person name="Hildebrand F."/>
            <person name="Pallen M.J."/>
        </authorList>
    </citation>
    <scope>NUCLEOTIDE SEQUENCE</scope>
    <source>
        <strain evidence="9">MalCec1-1739</strain>
    </source>
</reference>
<keyword evidence="8" id="KW-0732">Signal</keyword>
<dbReference type="InterPro" id="IPR051906">
    <property type="entry name" value="TolC-like"/>
</dbReference>
<evidence type="ECO:0000256" key="1">
    <source>
        <dbReference type="ARBA" id="ARBA00004442"/>
    </source>
</evidence>
<evidence type="ECO:0000256" key="4">
    <source>
        <dbReference type="ARBA" id="ARBA00022452"/>
    </source>
</evidence>
<gene>
    <name evidence="9" type="ORF">IAA93_08150</name>
</gene>
<feature type="signal peptide" evidence="8">
    <location>
        <begin position="1"/>
        <end position="17"/>
    </location>
</feature>
<keyword evidence="5" id="KW-0812">Transmembrane</keyword>
<dbReference type="Pfam" id="PF02321">
    <property type="entry name" value="OEP"/>
    <property type="match status" value="1"/>
</dbReference>
<comment type="similarity">
    <text evidence="2">Belongs to the outer membrane factor (OMF) (TC 1.B.17) family.</text>
</comment>
<evidence type="ECO:0000256" key="5">
    <source>
        <dbReference type="ARBA" id="ARBA00022692"/>
    </source>
</evidence>
<proteinExistence type="inferred from homology"/>
<accession>A0A9D2ZV28</accession>
<dbReference type="PANTHER" id="PTHR30026">
    <property type="entry name" value="OUTER MEMBRANE PROTEIN TOLC"/>
    <property type="match status" value="1"/>
</dbReference>
<protein>
    <submittedName>
        <fullName evidence="9">TolC family protein</fullName>
    </submittedName>
</protein>
<dbReference type="Proteomes" id="UP000787625">
    <property type="component" value="Unassembled WGS sequence"/>
</dbReference>
<evidence type="ECO:0000313" key="10">
    <source>
        <dbReference type="Proteomes" id="UP000787625"/>
    </source>
</evidence>
<dbReference type="PANTHER" id="PTHR30026:SF20">
    <property type="entry name" value="OUTER MEMBRANE PROTEIN TOLC"/>
    <property type="match status" value="1"/>
</dbReference>
<evidence type="ECO:0000256" key="8">
    <source>
        <dbReference type="SAM" id="SignalP"/>
    </source>
</evidence>
<evidence type="ECO:0000313" key="9">
    <source>
        <dbReference type="EMBL" id="HJD53677.1"/>
    </source>
</evidence>
<evidence type="ECO:0000256" key="2">
    <source>
        <dbReference type="ARBA" id="ARBA00007613"/>
    </source>
</evidence>
<dbReference type="AlphaFoldDB" id="A0A9D2ZV28"/>
<keyword evidence="7" id="KW-0998">Cell outer membrane</keyword>
<evidence type="ECO:0000256" key="6">
    <source>
        <dbReference type="ARBA" id="ARBA00023136"/>
    </source>
</evidence>
<evidence type="ECO:0000256" key="3">
    <source>
        <dbReference type="ARBA" id="ARBA00022448"/>
    </source>
</evidence>
<dbReference type="Gene3D" id="1.20.1600.10">
    <property type="entry name" value="Outer membrane efflux proteins (OEP)"/>
    <property type="match status" value="1"/>
</dbReference>
<sequence length="391" mass="43943">MKATTILAILSLMTVHALGQGSIDEALRTIENNNNDIKAAKALYEARSMEARAANTLGDTSVEYEKMFGVKGADGETGKVTVTQELEFPTIYATRGKVTKQRANSYMLQYEETRRDILLTAKELCIDLVTLRRQNALIKEKLANIARLREAGERRLAAGEITAIDYNKVKMQEMEENAALTLNVNEIDKTMRMLAAINGGREIDVADCDLGKCSPLPDFEALSDEVMASDASLMRSISEHKAADAELRLQRNKWLPSLSLSYIREMHPTDADNGIEIGVSLPLWNNARTVRQARANKAYAMYVSQSVHDNVSEDMRRSYDEADNLRQSLQAYDTALVHDNIDMLKRALDSGQISTIDYFTEVNSLYGMLQTYHTLRGNYEKALARLYKHRL</sequence>